<feature type="region of interest" description="Disordered" evidence="2">
    <location>
        <begin position="1"/>
        <end position="24"/>
    </location>
</feature>
<name>A0A2S6IDR0_9ACTN</name>
<sequence length="333" mass="36012">MVRPVHANPVPGARGCGRAGRPPRRARWHVAVQTAAMPSWQSTVVNAYLRLGGKGSLRSAEAMRAHVRRRSRRPAPHSPPRSLRRSVRVSRHAEAGWPVYEVLPRRGAVARHVLYLHGGAYVNQLVRWHWYLLRELSTSVPARCVVPVYPLAPRGTAAEVVPAVAALLERMVAEHGAEQVVLAGDSAGGGMALAVAGHLRDTGRAQPGRIVLIAPWVDVSMSNPELAALEPRDPMLARAGSAEAGRMYAGELGPAHPWVSPLFGRCAGLAPLTVVVGTRDLVHPDTELFVERARAEGVDVDLHVGEGLIHVYPLLPTPEGRAARRQLVATCRR</sequence>
<dbReference type="GO" id="GO:0016787">
    <property type="term" value="F:hydrolase activity"/>
    <property type="evidence" value="ECO:0007669"/>
    <property type="project" value="UniProtKB-KW"/>
</dbReference>
<dbReference type="PANTHER" id="PTHR48081:SF8">
    <property type="entry name" value="ALPHA_BETA HYDROLASE FOLD-3 DOMAIN-CONTAINING PROTEIN-RELATED"/>
    <property type="match status" value="1"/>
</dbReference>
<dbReference type="PANTHER" id="PTHR48081">
    <property type="entry name" value="AB HYDROLASE SUPERFAMILY PROTEIN C4A8.06C"/>
    <property type="match status" value="1"/>
</dbReference>
<dbReference type="Pfam" id="PF07859">
    <property type="entry name" value="Abhydrolase_3"/>
    <property type="match status" value="1"/>
</dbReference>
<evidence type="ECO:0000313" key="5">
    <source>
        <dbReference type="Proteomes" id="UP000239485"/>
    </source>
</evidence>
<evidence type="ECO:0000259" key="3">
    <source>
        <dbReference type="Pfam" id="PF07859"/>
    </source>
</evidence>
<keyword evidence="1" id="KW-0378">Hydrolase</keyword>
<evidence type="ECO:0000256" key="1">
    <source>
        <dbReference type="ARBA" id="ARBA00022801"/>
    </source>
</evidence>
<feature type="region of interest" description="Disordered" evidence="2">
    <location>
        <begin position="60"/>
        <end position="87"/>
    </location>
</feature>
<dbReference type="EMBL" id="PTJD01000015">
    <property type="protein sequence ID" value="PPK92326.1"/>
    <property type="molecule type" value="Genomic_DNA"/>
</dbReference>
<reference evidence="4 5" key="1">
    <citation type="submission" date="2018-02" db="EMBL/GenBank/DDBJ databases">
        <title>Genomic Encyclopedia of Archaeal and Bacterial Type Strains, Phase II (KMG-II): from individual species to whole genera.</title>
        <authorList>
            <person name="Goeker M."/>
        </authorList>
    </citation>
    <scope>NUCLEOTIDE SEQUENCE [LARGE SCALE GENOMIC DNA]</scope>
    <source>
        <strain evidence="4 5">DSM 22857</strain>
    </source>
</reference>
<organism evidence="4 5">
    <name type="scientific">Kineococcus xinjiangensis</name>
    <dbReference type="NCBI Taxonomy" id="512762"/>
    <lineage>
        <taxon>Bacteria</taxon>
        <taxon>Bacillati</taxon>
        <taxon>Actinomycetota</taxon>
        <taxon>Actinomycetes</taxon>
        <taxon>Kineosporiales</taxon>
        <taxon>Kineosporiaceae</taxon>
        <taxon>Kineococcus</taxon>
    </lineage>
</organism>
<feature type="domain" description="Alpha/beta hydrolase fold-3" evidence="3">
    <location>
        <begin position="113"/>
        <end position="312"/>
    </location>
</feature>
<accession>A0A2S6IDR0</accession>
<dbReference type="InterPro" id="IPR050300">
    <property type="entry name" value="GDXG_lipolytic_enzyme"/>
</dbReference>
<dbReference type="Proteomes" id="UP000239485">
    <property type="component" value="Unassembled WGS sequence"/>
</dbReference>
<proteinExistence type="predicted"/>
<gene>
    <name evidence="4" type="ORF">CLV92_11572</name>
</gene>
<dbReference type="SUPFAM" id="SSF53474">
    <property type="entry name" value="alpha/beta-Hydrolases"/>
    <property type="match status" value="1"/>
</dbReference>
<evidence type="ECO:0000256" key="2">
    <source>
        <dbReference type="SAM" id="MobiDB-lite"/>
    </source>
</evidence>
<comment type="caution">
    <text evidence="4">The sequence shown here is derived from an EMBL/GenBank/DDBJ whole genome shotgun (WGS) entry which is preliminary data.</text>
</comment>
<dbReference type="AlphaFoldDB" id="A0A2S6IDR0"/>
<protein>
    <submittedName>
        <fullName evidence="4">Acetyl esterase/lipase</fullName>
    </submittedName>
</protein>
<dbReference type="InterPro" id="IPR029058">
    <property type="entry name" value="AB_hydrolase_fold"/>
</dbReference>
<evidence type="ECO:0000313" key="4">
    <source>
        <dbReference type="EMBL" id="PPK92326.1"/>
    </source>
</evidence>
<dbReference type="Gene3D" id="3.40.50.1820">
    <property type="entry name" value="alpha/beta hydrolase"/>
    <property type="match status" value="1"/>
</dbReference>
<feature type="compositionally biased region" description="Basic residues" evidence="2">
    <location>
        <begin position="65"/>
        <end position="75"/>
    </location>
</feature>
<dbReference type="InterPro" id="IPR013094">
    <property type="entry name" value="AB_hydrolase_3"/>
</dbReference>
<keyword evidence="5" id="KW-1185">Reference proteome</keyword>